<feature type="transmembrane region" description="Helical" evidence="5">
    <location>
        <begin position="173"/>
        <end position="196"/>
    </location>
</feature>
<evidence type="ECO:0000259" key="7">
    <source>
        <dbReference type="PROSITE" id="PS50262"/>
    </source>
</evidence>
<keyword evidence="9" id="KW-1185">Reference proteome</keyword>
<evidence type="ECO:0000256" key="5">
    <source>
        <dbReference type="SAM" id="Phobius"/>
    </source>
</evidence>
<comment type="subcellular location">
    <subcellularLocation>
        <location evidence="1">Membrane</location>
        <topology evidence="1">Multi-pass membrane protein</topology>
    </subcellularLocation>
</comment>
<dbReference type="SUPFAM" id="SSF81321">
    <property type="entry name" value="Family A G protein-coupled receptor-like"/>
    <property type="match status" value="1"/>
</dbReference>
<keyword evidence="3 5" id="KW-1133">Transmembrane helix</keyword>
<reference evidence="8 9" key="1">
    <citation type="journal article" date="2006" name="Nature">
        <title>Global trends of whole-genome duplications revealed by the ciliate Paramecium tetraurelia.</title>
        <authorList>
            <consortium name="Genoscope"/>
            <person name="Aury J.-M."/>
            <person name="Jaillon O."/>
            <person name="Duret L."/>
            <person name="Noel B."/>
            <person name="Jubin C."/>
            <person name="Porcel B.M."/>
            <person name="Segurens B."/>
            <person name="Daubin V."/>
            <person name="Anthouard V."/>
            <person name="Aiach N."/>
            <person name="Arnaiz O."/>
            <person name="Billaut A."/>
            <person name="Beisson J."/>
            <person name="Blanc I."/>
            <person name="Bouhouche K."/>
            <person name="Camara F."/>
            <person name="Duharcourt S."/>
            <person name="Guigo R."/>
            <person name="Gogendeau D."/>
            <person name="Katinka M."/>
            <person name="Keller A.-M."/>
            <person name="Kissmehl R."/>
            <person name="Klotz C."/>
            <person name="Koll F."/>
            <person name="Le Moue A."/>
            <person name="Lepere C."/>
            <person name="Malinsky S."/>
            <person name="Nowacki M."/>
            <person name="Nowak J.K."/>
            <person name="Plattner H."/>
            <person name="Poulain J."/>
            <person name="Ruiz F."/>
            <person name="Serrano V."/>
            <person name="Zagulski M."/>
            <person name="Dessen P."/>
            <person name="Betermier M."/>
            <person name="Weissenbach J."/>
            <person name="Scarpelli C."/>
            <person name="Schachter V."/>
            <person name="Sperling L."/>
            <person name="Meyer E."/>
            <person name="Cohen J."/>
            <person name="Wincker P."/>
        </authorList>
    </citation>
    <scope>NUCLEOTIDE SEQUENCE [LARGE SCALE GENOMIC DNA]</scope>
    <source>
        <strain evidence="8 9">Stock d4-2</strain>
    </source>
</reference>
<dbReference type="Gene3D" id="1.20.1070.10">
    <property type="entry name" value="Rhodopsin 7-helix transmembrane proteins"/>
    <property type="match status" value="1"/>
</dbReference>
<dbReference type="RefSeq" id="XP_001431482.1">
    <property type="nucleotide sequence ID" value="XM_001431445.1"/>
</dbReference>
<dbReference type="AlphaFoldDB" id="A0BZW7"/>
<dbReference type="OMA" id="ICAFLWS"/>
<dbReference type="InParanoid" id="A0BZW7"/>
<feature type="transmembrane region" description="Helical" evidence="5">
    <location>
        <begin position="75"/>
        <end position="96"/>
    </location>
</feature>
<keyword evidence="4 5" id="KW-0472">Membrane</keyword>
<dbReference type="PROSITE" id="PS50261">
    <property type="entry name" value="G_PROTEIN_RECEP_F2_4"/>
    <property type="match status" value="1"/>
</dbReference>
<dbReference type="Proteomes" id="UP000000600">
    <property type="component" value="Unassembled WGS sequence"/>
</dbReference>
<dbReference type="GO" id="GO:0007189">
    <property type="term" value="P:adenylate cyclase-activating G protein-coupled receptor signaling pathway"/>
    <property type="evidence" value="ECO:0000318"/>
    <property type="project" value="GO_Central"/>
</dbReference>
<dbReference type="GeneID" id="5017266"/>
<dbReference type="PANTHER" id="PTHR23112">
    <property type="entry name" value="G PROTEIN-COUPLED RECEPTOR 157-RELATED"/>
    <property type="match status" value="1"/>
</dbReference>
<evidence type="ECO:0000256" key="3">
    <source>
        <dbReference type="ARBA" id="ARBA00022989"/>
    </source>
</evidence>
<evidence type="ECO:0000256" key="1">
    <source>
        <dbReference type="ARBA" id="ARBA00004141"/>
    </source>
</evidence>
<organism evidence="8 9">
    <name type="scientific">Paramecium tetraurelia</name>
    <dbReference type="NCBI Taxonomy" id="5888"/>
    <lineage>
        <taxon>Eukaryota</taxon>
        <taxon>Sar</taxon>
        <taxon>Alveolata</taxon>
        <taxon>Ciliophora</taxon>
        <taxon>Intramacronucleata</taxon>
        <taxon>Oligohymenophorea</taxon>
        <taxon>Peniculida</taxon>
        <taxon>Parameciidae</taxon>
        <taxon>Paramecium</taxon>
    </lineage>
</organism>
<proteinExistence type="predicted"/>
<evidence type="ECO:0000256" key="4">
    <source>
        <dbReference type="ARBA" id="ARBA00023136"/>
    </source>
</evidence>
<dbReference type="PROSITE" id="PS50262">
    <property type="entry name" value="G_PROTEIN_RECEP_F1_2"/>
    <property type="match status" value="1"/>
</dbReference>
<feature type="domain" description="G-protein coupled receptors family 1 profile" evidence="7">
    <location>
        <begin position="15"/>
        <end position="291"/>
    </location>
</feature>
<dbReference type="EMBL" id="CT868030">
    <property type="protein sequence ID" value="CAK64084.1"/>
    <property type="molecule type" value="Genomic_DNA"/>
</dbReference>
<dbReference type="HOGENOM" id="CLU_071949_0_0_1"/>
<dbReference type="GO" id="GO:0007166">
    <property type="term" value="P:cell surface receptor signaling pathway"/>
    <property type="evidence" value="ECO:0007669"/>
    <property type="project" value="InterPro"/>
</dbReference>
<dbReference type="KEGG" id="ptm:GSPATT00005936001"/>
<evidence type="ECO:0000313" key="8">
    <source>
        <dbReference type="EMBL" id="CAK64084.1"/>
    </source>
</evidence>
<sequence length="343" mass="40136">MLILFYVCISLSIGGSTLMLTHLFFFDNLKVFAQRIVACLSISDLFYALGLLLYVEPTFDGYDIARCTIQGTVTQFARICAFLWSTSISYFLYVSITSGQKKLIYFERYQKFILAIGNSYTLLQLGFAIPLFMATIPLFFHSYAPTPAKVPAICSITSNDENQSIEKNRSLSLYLNLTLFYLPLLCSVIISVYFILRSYFKIKRIKSQYELLNKQINIQLMFARNLILYPSVIFICWLPSQIIFLIFVFNNSWIEQIQQDYFIYQTGPYQYIRIVQYGASFLQGLFNSLVYWFNSYQMRKRLNKLERADLDFQKTKTFFSNNNELNENRSSQLTNSFENLQEI</sequence>
<feature type="transmembrane region" description="Helical" evidence="5">
    <location>
        <begin position="226"/>
        <end position="254"/>
    </location>
</feature>
<protein>
    <recommendedName>
        <fullName evidence="10">G-protein coupled receptors family 1 profile domain-containing protein</fullName>
    </recommendedName>
</protein>
<name>A0BZW7_PARTE</name>
<gene>
    <name evidence="8" type="ORF">GSPATT00005936001</name>
</gene>
<feature type="transmembrane region" description="Helical" evidence="5">
    <location>
        <begin position="37"/>
        <end position="55"/>
    </location>
</feature>
<dbReference type="InterPro" id="IPR022343">
    <property type="entry name" value="GCR1-cAMP_receptor"/>
</dbReference>
<dbReference type="PRINTS" id="PR02001">
    <property type="entry name" value="GCR1CAMPR"/>
</dbReference>
<feature type="transmembrane region" description="Helical" evidence="5">
    <location>
        <begin position="117"/>
        <end position="140"/>
    </location>
</feature>
<keyword evidence="2 5" id="KW-0812">Transmembrane</keyword>
<dbReference type="InterPro" id="IPR017452">
    <property type="entry name" value="GPCR_Rhodpsn_7TM"/>
</dbReference>
<dbReference type="GO" id="GO:0004930">
    <property type="term" value="F:G protein-coupled receptor activity"/>
    <property type="evidence" value="ECO:0000318"/>
    <property type="project" value="GO_Central"/>
</dbReference>
<dbReference type="GO" id="GO:0005886">
    <property type="term" value="C:plasma membrane"/>
    <property type="evidence" value="ECO:0000318"/>
    <property type="project" value="GO_Central"/>
</dbReference>
<evidence type="ECO:0008006" key="10">
    <source>
        <dbReference type="Google" id="ProtNLM"/>
    </source>
</evidence>
<dbReference type="PANTHER" id="PTHR23112:SF0">
    <property type="entry name" value="TRANSMEMBRANE PROTEIN 116"/>
    <property type="match status" value="1"/>
</dbReference>
<dbReference type="InterPro" id="IPR017981">
    <property type="entry name" value="GPCR_2-like_7TM"/>
</dbReference>
<feature type="transmembrane region" description="Helical" evidence="5">
    <location>
        <begin position="274"/>
        <end position="294"/>
    </location>
</feature>
<dbReference type="OrthoDB" id="305052at2759"/>
<accession>A0BZW7</accession>
<evidence type="ECO:0000259" key="6">
    <source>
        <dbReference type="PROSITE" id="PS50261"/>
    </source>
</evidence>
<feature type="transmembrane region" description="Helical" evidence="5">
    <location>
        <begin position="6"/>
        <end position="25"/>
    </location>
</feature>
<feature type="domain" description="G-protein coupled receptors family 2 profile 2" evidence="6">
    <location>
        <begin position="1"/>
        <end position="295"/>
    </location>
</feature>
<evidence type="ECO:0000256" key="2">
    <source>
        <dbReference type="ARBA" id="ARBA00022692"/>
    </source>
</evidence>
<evidence type="ECO:0000313" key="9">
    <source>
        <dbReference type="Proteomes" id="UP000000600"/>
    </source>
</evidence>